<dbReference type="EMBL" id="JBBXMP010000188">
    <property type="protein sequence ID" value="KAL0060172.1"/>
    <property type="molecule type" value="Genomic_DNA"/>
</dbReference>
<protein>
    <recommendedName>
        <fullName evidence="2">Nephrocystin 3-like N-terminal domain-containing protein</fullName>
    </recommendedName>
</protein>
<dbReference type="PANTHER" id="PTHR10039:SF14">
    <property type="entry name" value="NACHT DOMAIN-CONTAINING PROTEIN"/>
    <property type="match status" value="1"/>
</dbReference>
<evidence type="ECO:0000256" key="1">
    <source>
        <dbReference type="ARBA" id="ARBA00022737"/>
    </source>
</evidence>
<organism evidence="3 4">
    <name type="scientific">Marasmius tenuissimus</name>
    <dbReference type="NCBI Taxonomy" id="585030"/>
    <lineage>
        <taxon>Eukaryota</taxon>
        <taxon>Fungi</taxon>
        <taxon>Dikarya</taxon>
        <taxon>Basidiomycota</taxon>
        <taxon>Agaricomycotina</taxon>
        <taxon>Agaricomycetes</taxon>
        <taxon>Agaricomycetidae</taxon>
        <taxon>Agaricales</taxon>
        <taxon>Marasmiineae</taxon>
        <taxon>Marasmiaceae</taxon>
        <taxon>Marasmius</taxon>
    </lineage>
</organism>
<feature type="domain" description="Nephrocystin 3-like N-terminal" evidence="2">
    <location>
        <begin position="79"/>
        <end position="244"/>
    </location>
</feature>
<reference evidence="3 4" key="1">
    <citation type="submission" date="2024-05" db="EMBL/GenBank/DDBJ databases">
        <title>A draft genome resource for the thread blight pathogen Marasmius tenuissimus strain MS-2.</title>
        <authorList>
            <person name="Yulfo-Soto G.E."/>
            <person name="Baruah I.K."/>
            <person name="Amoako-Attah I."/>
            <person name="Bukari Y."/>
            <person name="Meinhardt L.W."/>
            <person name="Bailey B.A."/>
            <person name="Cohen S.P."/>
        </authorList>
    </citation>
    <scope>NUCLEOTIDE SEQUENCE [LARGE SCALE GENOMIC DNA]</scope>
    <source>
        <strain evidence="3 4">MS-2</strain>
    </source>
</reference>
<evidence type="ECO:0000313" key="4">
    <source>
        <dbReference type="Proteomes" id="UP001437256"/>
    </source>
</evidence>
<evidence type="ECO:0000313" key="3">
    <source>
        <dbReference type="EMBL" id="KAL0060172.1"/>
    </source>
</evidence>
<dbReference type="PANTHER" id="PTHR10039">
    <property type="entry name" value="AMELOGENIN"/>
    <property type="match status" value="1"/>
</dbReference>
<dbReference type="InterPro" id="IPR056884">
    <property type="entry name" value="NPHP3-like_N"/>
</dbReference>
<dbReference type="Proteomes" id="UP001437256">
    <property type="component" value="Unassembled WGS sequence"/>
</dbReference>
<gene>
    <name evidence="3" type="ORF">AAF712_013019</name>
</gene>
<dbReference type="Gene3D" id="3.40.50.300">
    <property type="entry name" value="P-loop containing nucleotide triphosphate hydrolases"/>
    <property type="match status" value="1"/>
</dbReference>
<comment type="caution">
    <text evidence="3">The sequence shown here is derived from an EMBL/GenBank/DDBJ whole genome shotgun (WGS) entry which is preliminary data.</text>
</comment>
<keyword evidence="4" id="KW-1185">Reference proteome</keyword>
<keyword evidence="1" id="KW-0677">Repeat</keyword>
<dbReference type="SUPFAM" id="SSF52540">
    <property type="entry name" value="P-loop containing nucleoside triphosphate hydrolases"/>
    <property type="match status" value="1"/>
</dbReference>
<proteinExistence type="predicted"/>
<accession>A0ABR2ZG18</accession>
<dbReference type="Pfam" id="PF24883">
    <property type="entry name" value="NPHP3_N"/>
    <property type="match status" value="1"/>
</dbReference>
<name>A0ABR2ZG18_9AGAR</name>
<evidence type="ECO:0000259" key="2">
    <source>
        <dbReference type="Pfam" id="PF24883"/>
    </source>
</evidence>
<sequence length="759" mass="85870">MAQDAIYARDHNINTGEGSFNVNNIGRDLVQNITTTNPCSHLGRLHDAIAGVGASHTSKQQFARGRCLEGTREEAIGDIHKWRSSSDPSLPICWLFGTAGVGKTAIAMTVAQACENDGLVASFFFFRSDPKRNNPDALAPTIALGLVTQIPSLRTFIDQQISQNPTILEAHLEDQLRELVVKPSLQMERPGELVQKVPNLVILDGLDECGDEDTQTYILSTILSSYQQLPGSTWLPLKFLICSRPEAWVQEAFEEDLRQLTQHIALNNASQTDRDIERYFLYEFEAIRTSRKFARFQFPSPWPSNMELGQLVRKSSSQFVFATTAVKFVKTPYSNPLDQLHTILDYNRKNQNHDSPFSELDHLYYIILSANPNREKLLSALAVIFICPPYLTPSPEDIEFILDWTPGEVDLTLRAMHSVLDIQGSGVEIRVFHTSFKEYLFDRTRAGIFFIDEATQGVFLGRRWLQALSTERLRQYTLDRLTDFEWEPKAAGVFSGWIGYCSHRLQAEDLIEDLQNVELGTIFLSQLDLENNMTRYYAWNEVFAAHFRSKPRAMELIERYTKRPSCFHLEWTSEPPGTTLVSVLIDWAILKITGFPWHFRPFVSEPGAFRTLRSNSMRLTDCRCGVLRAAGSTSPHPAHQRYQVACLRTLKTLVGEYTSEATWTSHRSNFAGFLQPKVEDAIKALADSSLLEHCGLEPEVLAQCNTLFSLPRNCPLKMPLAESQRLRKKLVDWLETCPASCASEAEGLRSQVTSLFAIA</sequence>
<dbReference type="InterPro" id="IPR027417">
    <property type="entry name" value="P-loop_NTPase"/>
</dbReference>